<protein>
    <submittedName>
        <fullName evidence="2">DUF3883 domain-containing protein</fullName>
    </submittedName>
</protein>
<dbReference type="EMBL" id="QOWE01000027">
    <property type="protein sequence ID" value="RCR66482.1"/>
    <property type="molecule type" value="Genomic_DNA"/>
</dbReference>
<dbReference type="InterPro" id="IPR024975">
    <property type="entry name" value="NOV_C"/>
</dbReference>
<evidence type="ECO:0000259" key="1">
    <source>
        <dbReference type="Pfam" id="PF13020"/>
    </source>
</evidence>
<sequence length="247" mass="28709">MNTFSTRDKAILIGLYLSKFDKDALKILGFESTKQAFNTLGYCIGVKPASIKNYRDEFDPYFPNSRKGWHKRHLRDYCKKLLDDFNQIDFSDLTAIIKSFTTKNNEIEQIVENINKKDYSESVAKRLITGAAAEEYFKIEYSTIPEFEHFNLNDTTKLACGFDFHLTLAANYYCVEVKGLNELSGSVSLTEKEFLVAQDIREKYCLFIVSNFRNKPFHQYFFDPINSGLLFKKTETKIIQTTYLTKI</sequence>
<keyword evidence="3" id="KW-1185">Reference proteome</keyword>
<proteinExistence type="predicted"/>
<comment type="caution">
    <text evidence="2">The sequence shown here is derived from an EMBL/GenBank/DDBJ whole genome shotgun (WGS) entry which is preliminary data.</text>
</comment>
<dbReference type="RefSeq" id="WP_114409155.1">
    <property type="nucleotide sequence ID" value="NZ_QOWE01000027.1"/>
</dbReference>
<organism evidence="2 3">
    <name type="scientific">Larkinella punicea</name>
    <dbReference type="NCBI Taxonomy" id="2315727"/>
    <lineage>
        <taxon>Bacteria</taxon>
        <taxon>Pseudomonadati</taxon>
        <taxon>Bacteroidota</taxon>
        <taxon>Cytophagia</taxon>
        <taxon>Cytophagales</taxon>
        <taxon>Spirosomataceae</taxon>
        <taxon>Larkinella</taxon>
    </lineage>
</organism>
<evidence type="ECO:0000313" key="3">
    <source>
        <dbReference type="Proteomes" id="UP000253383"/>
    </source>
</evidence>
<gene>
    <name evidence="2" type="ORF">DUE52_26785</name>
</gene>
<evidence type="ECO:0000313" key="2">
    <source>
        <dbReference type="EMBL" id="RCR66482.1"/>
    </source>
</evidence>
<dbReference type="AlphaFoldDB" id="A0A368JG14"/>
<name>A0A368JG14_9BACT</name>
<dbReference type="Proteomes" id="UP000253383">
    <property type="component" value="Unassembled WGS sequence"/>
</dbReference>
<dbReference type="Pfam" id="PF13020">
    <property type="entry name" value="NOV_C"/>
    <property type="match status" value="1"/>
</dbReference>
<reference evidence="2 3" key="1">
    <citation type="submission" date="2018-07" db="EMBL/GenBank/DDBJ databases">
        <title>Genome analysis of Larkinella rosea.</title>
        <authorList>
            <person name="Zhou Z."/>
            <person name="Wang G."/>
        </authorList>
    </citation>
    <scope>NUCLEOTIDE SEQUENCE [LARGE SCALE GENOMIC DNA]</scope>
    <source>
        <strain evidence="3">zzj9</strain>
    </source>
</reference>
<dbReference type="OrthoDB" id="7059877at2"/>
<feature type="domain" description="Protein NO VEIN C-terminal" evidence="1">
    <location>
        <begin position="136"/>
        <end position="216"/>
    </location>
</feature>
<accession>A0A368JG14</accession>